<dbReference type="InterPro" id="IPR002698">
    <property type="entry name" value="FTHF_cligase"/>
</dbReference>
<dbReference type="SUPFAM" id="SSF100950">
    <property type="entry name" value="NagB/RpiA/CoA transferase-like"/>
    <property type="match status" value="1"/>
</dbReference>
<dbReference type="Gene3D" id="3.40.50.10420">
    <property type="entry name" value="NagB/RpiA/CoA transferase-like"/>
    <property type="match status" value="1"/>
</dbReference>
<dbReference type="EMBL" id="LOHZ01000019">
    <property type="protein sequence ID" value="KYO67992.1"/>
    <property type="molecule type" value="Genomic_DNA"/>
</dbReference>
<organism evidence="6 7">
    <name type="scientific">Thermovenabulum gondwanense</name>
    <dbReference type="NCBI Taxonomy" id="520767"/>
    <lineage>
        <taxon>Bacteria</taxon>
        <taxon>Bacillati</taxon>
        <taxon>Bacillota</taxon>
        <taxon>Clostridia</taxon>
        <taxon>Thermosediminibacterales</taxon>
        <taxon>Thermosediminibacteraceae</taxon>
        <taxon>Thermovenabulum</taxon>
    </lineage>
</organism>
<keyword evidence="7" id="KW-1185">Reference proteome</keyword>
<comment type="catalytic activity">
    <reaction evidence="5">
        <text>(6S)-5-formyl-5,6,7,8-tetrahydrofolate + ATP = (6R)-5,10-methenyltetrahydrofolate + ADP + phosphate</text>
        <dbReference type="Rhea" id="RHEA:10488"/>
        <dbReference type="ChEBI" id="CHEBI:30616"/>
        <dbReference type="ChEBI" id="CHEBI:43474"/>
        <dbReference type="ChEBI" id="CHEBI:57455"/>
        <dbReference type="ChEBI" id="CHEBI:57457"/>
        <dbReference type="ChEBI" id="CHEBI:456216"/>
        <dbReference type="EC" id="6.3.3.2"/>
    </reaction>
</comment>
<dbReference type="RefSeq" id="WP_068747482.1">
    <property type="nucleotide sequence ID" value="NZ_LOHZ01000019.1"/>
</dbReference>
<dbReference type="GO" id="GO:0046872">
    <property type="term" value="F:metal ion binding"/>
    <property type="evidence" value="ECO:0007669"/>
    <property type="project" value="UniProtKB-KW"/>
</dbReference>
<comment type="cofactor">
    <cofactor evidence="5">
        <name>Mg(2+)</name>
        <dbReference type="ChEBI" id="CHEBI:18420"/>
    </cofactor>
</comment>
<evidence type="ECO:0000256" key="5">
    <source>
        <dbReference type="RuleBase" id="RU361279"/>
    </source>
</evidence>
<dbReference type="PANTHER" id="PTHR23407">
    <property type="entry name" value="ATPASE INHIBITOR/5-FORMYLTETRAHYDROFOLATE CYCLO-LIGASE"/>
    <property type="match status" value="1"/>
</dbReference>
<sequence length="197" mass="23221">MEKKEIRRKMIEMRDTQPKEIIKEKSRVILEKLFELNYYKKAKNIMFYVDTRNEVRTLDAIKKSIYLGKKVFVPKVINKCDMLAVRIKSLNELKKGHFGILEPVSGEMINPKELEVVVIPGVAFDKSGCRLGYGGGYYDRFLQNLKADAVKIALAFEFQILDELPKEEYDILMDIIITEKRIYFINKKDQYYLEEVY</sequence>
<name>A0A162MW67_9FIRM</name>
<dbReference type="PIRSF" id="PIRSF006806">
    <property type="entry name" value="FTHF_cligase"/>
    <property type="match status" value="1"/>
</dbReference>
<proteinExistence type="inferred from homology"/>
<feature type="binding site" evidence="4">
    <location>
        <position position="49"/>
    </location>
    <ligand>
        <name>substrate</name>
    </ligand>
</feature>
<reference evidence="6 7" key="1">
    <citation type="submission" date="2015-12" db="EMBL/GenBank/DDBJ databases">
        <title>Draft genome of Thermovenabulum gondwanense isolated from a red thermophilic microbial mat colonisisng an outflow channel of a bore well.</title>
        <authorList>
            <person name="Patel B.K."/>
        </authorList>
    </citation>
    <scope>NUCLEOTIDE SEQUENCE [LARGE SCALE GENOMIC DNA]</scope>
    <source>
        <strain evidence="6 7">R270</strain>
    </source>
</reference>
<dbReference type="NCBIfam" id="TIGR02727">
    <property type="entry name" value="MTHFS_bact"/>
    <property type="match status" value="1"/>
</dbReference>
<comment type="similarity">
    <text evidence="1 5">Belongs to the 5-formyltetrahydrofolate cyclo-ligase family.</text>
</comment>
<evidence type="ECO:0000313" key="7">
    <source>
        <dbReference type="Proteomes" id="UP000075737"/>
    </source>
</evidence>
<feature type="binding site" evidence="4">
    <location>
        <begin position="3"/>
        <end position="7"/>
    </location>
    <ligand>
        <name>ATP</name>
        <dbReference type="ChEBI" id="CHEBI:30616"/>
    </ligand>
</feature>
<comment type="caution">
    <text evidence="6">The sequence shown here is derived from an EMBL/GenBank/DDBJ whole genome shotgun (WGS) entry which is preliminary data.</text>
</comment>
<dbReference type="InterPro" id="IPR024185">
    <property type="entry name" value="FTHF_cligase-like_sf"/>
</dbReference>
<keyword evidence="2 4" id="KW-0547">Nucleotide-binding</keyword>
<keyword evidence="3 4" id="KW-0067">ATP-binding</keyword>
<protein>
    <recommendedName>
        <fullName evidence="5">5-formyltetrahydrofolate cyclo-ligase</fullName>
        <ecNumber evidence="5">6.3.3.2</ecNumber>
    </recommendedName>
</protein>
<accession>A0A162MW67</accession>
<dbReference type="GO" id="GO:0035999">
    <property type="term" value="P:tetrahydrofolate interconversion"/>
    <property type="evidence" value="ECO:0007669"/>
    <property type="project" value="TreeGrafter"/>
</dbReference>
<evidence type="ECO:0000256" key="2">
    <source>
        <dbReference type="ARBA" id="ARBA00022741"/>
    </source>
</evidence>
<keyword evidence="5" id="KW-0479">Metal-binding</keyword>
<dbReference type="Pfam" id="PF01812">
    <property type="entry name" value="5-FTHF_cyc-lig"/>
    <property type="match status" value="1"/>
</dbReference>
<evidence type="ECO:0000256" key="3">
    <source>
        <dbReference type="ARBA" id="ARBA00022840"/>
    </source>
</evidence>
<keyword evidence="5" id="KW-0460">Magnesium</keyword>
<dbReference type="GO" id="GO:0005524">
    <property type="term" value="F:ATP binding"/>
    <property type="evidence" value="ECO:0007669"/>
    <property type="project" value="UniProtKB-KW"/>
</dbReference>
<dbReference type="EC" id="6.3.3.2" evidence="5"/>
<dbReference type="GO" id="GO:0009396">
    <property type="term" value="P:folic acid-containing compound biosynthetic process"/>
    <property type="evidence" value="ECO:0007669"/>
    <property type="project" value="TreeGrafter"/>
</dbReference>
<evidence type="ECO:0000313" key="6">
    <source>
        <dbReference type="EMBL" id="KYO67992.1"/>
    </source>
</evidence>
<dbReference type="InterPro" id="IPR037171">
    <property type="entry name" value="NagB/RpiA_transferase-like"/>
</dbReference>
<dbReference type="PANTHER" id="PTHR23407:SF1">
    <property type="entry name" value="5-FORMYLTETRAHYDROFOLATE CYCLO-LIGASE"/>
    <property type="match status" value="1"/>
</dbReference>
<dbReference type="AlphaFoldDB" id="A0A162MW67"/>
<dbReference type="GO" id="GO:0030272">
    <property type="term" value="F:5-formyltetrahydrofolate cyclo-ligase activity"/>
    <property type="evidence" value="ECO:0007669"/>
    <property type="project" value="UniProtKB-EC"/>
</dbReference>
<dbReference type="STRING" id="520767.ATZ99_03020"/>
<feature type="binding site" evidence="4">
    <location>
        <begin position="130"/>
        <end position="138"/>
    </location>
    <ligand>
        <name>ATP</name>
        <dbReference type="ChEBI" id="CHEBI:30616"/>
    </ligand>
</feature>
<keyword evidence="6" id="KW-0436">Ligase</keyword>
<evidence type="ECO:0000256" key="4">
    <source>
        <dbReference type="PIRSR" id="PIRSR006806-1"/>
    </source>
</evidence>
<evidence type="ECO:0000256" key="1">
    <source>
        <dbReference type="ARBA" id="ARBA00010638"/>
    </source>
</evidence>
<feature type="binding site" evidence="4">
    <location>
        <position position="54"/>
    </location>
    <ligand>
        <name>substrate</name>
    </ligand>
</feature>
<dbReference type="PATRIC" id="fig|520767.4.peg.306"/>
<gene>
    <name evidence="6" type="ORF">ATZ99_03020</name>
</gene>
<dbReference type="OrthoDB" id="9801938at2"/>
<dbReference type="Proteomes" id="UP000075737">
    <property type="component" value="Unassembled WGS sequence"/>
</dbReference>